<dbReference type="EMBL" id="JAGEOJ010000005">
    <property type="protein sequence ID" value="MBO2448023.1"/>
    <property type="molecule type" value="Genomic_DNA"/>
</dbReference>
<dbReference type="InterPro" id="IPR017517">
    <property type="entry name" value="Maleyloyr_isom"/>
</dbReference>
<reference evidence="2" key="1">
    <citation type="submission" date="2021-03" db="EMBL/GenBank/DDBJ databases">
        <authorList>
            <person name="Kanchanasin P."/>
            <person name="Saeng-In P."/>
            <person name="Phongsopitanun W."/>
            <person name="Yuki M."/>
            <person name="Kudo T."/>
            <person name="Ohkuma M."/>
            <person name="Tanasupawat S."/>
        </authorList>
    </citation>
    <scope>NUCLEOTIDE SEQUENCE</scope>
    <source>
        <strain evidence="2">GKU 128</strain>
    </source>
</reference>
<evidence type="ECO:0000313" key="3">
    <source>
        <dbReference type="Proteomes" id="UP000669179"/>
    </source>
</evidence>
<dbReference type="RefSeq" id="WP_208255691.1">
    <property type="nucleotide sequence ID" value="NZ_JAGEOJ010000005.1"/>
</dbReference>
<feature type="domain" description="Mycothiol-dependent maleylpyruvate isomerase metal-binding" evidence="1">
    <location>
        <begin position="17"/>
        <end position="149"/>
    </location>
</feature>
<dbReference type="GO" id="GO:0046872">
    <property type="term" value="F:metal ion binding"/>
    <property type="evidence" value="ECO:0007669"/>
    <property type="project" value="InterPro"/>
</dbReference>
<protein>
    <submittedName>
        <fullName evidence="2">Maleylpyruvate isomerase family mycothiol-dependent enzyme</fullName>
    </submittedName>
</protein>
<proteinExistence type="predicted"/>
<evidence type="ECO:0000259" key="1">
    <source>
        <dbReference type="Pfam" id="PF11716"/>
    </source>
</evidence>
<gene>
    <name evidence="2" type="ORF">J4573_13045</name>
</gene>
<dbReference type="SUPFAM" id="SSF109854">
    <property type="entry name" value="DinB/YfiT-like putative metalloenzymes"/>
    <property type="match status" value="1"/>
</dbReference>
<dbReference type="Gene3D" id="1.20.120.450">
    <property type="entry name" value="dinb family like domain"/>
    <property type="match status" value="1"/>
</dbReference>
<dbReference type="AlphaFoldDB" id="A0A939PDF4"/>
<keyword evidence="2" id="KW-0413">Isomerase</keyword>
<dbReference type="NCBIfam" id="TIGR03083">
    <property type="entry name" value="maleylpyruvate isomerase family mycothiol-dependent enzyme"/>
    <property type="match status" value="1"/>
</dbReference>
<accession>A0A939PDF4</accession>
<comment type="caution">
    <text evidence="2">The sequence shown here is derived from an EMBL/GenBank/DDBJ whole genome shotgun (WGS) entry which is preliminary data.</text>
</comment>
<dbReference type="InterPro" id="IPR024344">
    <property type="entry name" value="MDMPI_metal-binding"/>
</dbReference>
<sequence length="268" mass="29182">MTSEMSANVAAFEQTLRSTIELCESFGTAEWDLATECPGWSVKDVVSHLVSVEAALLGDPAPDHVLPDGLPYVRNDFGRMLEVGVDARRGRPGEEVLAELRDVLERRMARLPEIDPEGLTTAPTGRQVPYSMFMVFRAFDCWVHEQDVRRAVGRPGNLDAPAAACALTILRPGLPVVVAKRAGAKPGQSVEFRVGREQPFTAFVKVGDDGRGRLADEVEGTPTVSLRMDWEAYTRLAAGRCEPQAFDVEVEGDADLGSRVLSNMSVTP</sequence>
<dbReference type="Proteomes" id="UP000669179">
    <property type="component" value="Unassembled WGS sequence"/>
</dbReference>
<dbReference type="GO" id="GO:0016853">
    <property type="term" value="F:isomerase activity"/>
    <property type="evidence" value="ECO:0007669"/>
    <property type="project" value="UniProtKB-KW"/>
</dbReference>
<organism evidence="2 3">
    <name type="scientific">Actinomadura barringtoniae</name>
    <dbReference type="NCBI Taxonomy" id="1427535"/>
    <lineage>
        <taxon>Bacteria</taxon>
        <taxon>Bacillati</taxon>
        <taxon>Actinomycetota</taxon>
        <taxon>Actinomycetes</taxon>
        <taxon>Streptosporangiales</taxon>
        <taxon>Thermomonosporaceae</taxon>
        <taxon>Actinomadura</taxon>
    </lineage>
</organism>
<dbReference type="Pfam" id="PF11716">
    <property type="entry name" value="MDMPI_N"/>
    <property type="match status" value="1"/>
</dbReference>
<dbReference type="InterPro" id="IPR034660">
    <property type="entry name" value="DinB/YfiT-like"/>
</dbReference>
<name>A0A939PDF4_9ACTN</name>
<keyword evidence="3" id="KW-1185">Reference proteome</keyword>
<evidence type="ECO:0000313" key="2">
    <source>
        <dbReference type="EMBL" id="MBO2448023.1"/>
    </source>
</evidence>